<sequence>MPNLSALIALHTHSALKFRDTRHAMKRSRDLPRSPFVTALVVGRAALAGDPATGAWHE</sequence>
<reference evidence="2" key="1">
    <citation type="journal article" date="2019" name="Int. J. Syst. Evol. Microbiol.">
        <title>The Global Catalogue of Microorganisms (GCM) 10K type strain sequencing project: providing services to taxonomists for standard genome sequencing and annotation.</title>
        <authorList>
            <consortium name="The Broad Institute Genomics Platform"/>
            <consortium name="The Broad Institute Genome Sequencing Center for Infectious Disease"/>
            <person name="Wu L."/>
            <person name="Ma J."/>
        </authorList>
    </citation>
    <scope>NUCLEOTIDE SEQUENCE [LARGE SCALE GENOMIC DNA]</scope>
    <source>
        <strain evidence="2">CGMCC 1.15399</strain>
    </source>
</reference>
<protein>
    <submittedName>
        <fullName evidence="1">Uncharacterized protein</fullName>
    </submittedName>
</protein>
<evidence type="ECO:0000313" key="2">
    <source>
        <dbReference type="Proteomes" id="UP001597097"/>
    </source>
</evidence>
<proteinExistence type="predicted"/>
<name>A0ABW4GWB9_9ACTN</name>
<dbReference type="Proteomes" id="UP001597097">
    <property type="component" value="Unassembled WGS sequence"/>
</dbReference>
<evidence type="ECO:0000313" key="1">
    <source>
        <dbReference type="EMBL" id="MFD1546854.1"/>
    </source>
</evidence>
<gene>
    <name evidence="1" type="ORF">ACFSJ0_58135</name>
</gene>
<dbReference type="EMBL" id="JBHUCM010000070">
    <property type="protein sequence ID" value="MFD1546854.1"/>
    <property type="molecule type" value="Genomic_DNA"/>
</dbReference>
<comment type="caution">
    <text evidence="1">The sequence shown here is derived from an EMBL/GenBank/DDBJ whole genome shotgun (WGS) entry which is preliminary data.</text>
</comment>
<keyword evidence="2" id="KW-1185">Reference proteome</keyword>
<organism evidence="1 2">
    <name type="scientific">Nonomuraea guangzhouensis</name>
    <dbReference type="NCBI Taxonomy" id="1291555"/>
    <lineage>
        <taxon>Bacteria</taxon>
        <taxon>Bacillati</taxon>
        <taxon>Actinomycetota</taxon>
        <taxon>Actinomycetes</taxon>
        <taxon>Streptosporangiales</taxon>
        <taxon>Streptosporangiaceae</taxon>
        <taxon>Nonomuraea</taxon>
    </lineage>
</organism>
<accession>A0ABW4GWB9</accession>
<dbReference type="RefSeq" id="WP_219536731.1">
    <property type="nucleotide sequence ID" value="NZ_JAHKRM010000031.1"/>
</dbReference>